<dbReference type="InterPro" id="IPR011990">
    <property type="entry name" value="TPR-like_helical_dom_sf"/>
</dbReference>
<dbReference type="SMART" id="SM00028">
    <property type="entry name" value="TPR"/>
    <property type="match status" value="2"/>
</dbReference>
<dbReference type="InterPro" id="IPR003646">
    <property type="entry name" value="SH3-like_bac-type"/>
</dbReference>
<accession>A0ABT0TLC2</accession>
<evidence type="ECO:0000256" key="2">
    <source>
        <dbReference type="SAM" id="Phobius"/>
    </source>
</evidence>
<sequence>MKKLFYIFLLFTQVFWAQEAFEKGNSLYEKGKYQEAIVAYESILKSGEESAEVYFNLGNCYYKLNEVAPAVYNFEKALLLQPNDSEIQNNLEFARKMAIDEIVEVPKVGFYKILTDFTSAFHYDTWAWIAIIFAVFFLFSFVGYYFSTTTSLKRVFFSGMILLLLFLSVSILAGFFEQSRYQNEKPAIVFVDTVAVKSEPNSAAPNAFTLHAGTKVYVLETLHNYKKIQLQDQKEGWIEKSAVKEIK</sequence>
<organism evidence="4 5">
    <name type="scientific">Flavobacterium luminosum</name>
    <dbReference type="NCBI Taxonomy" id="2949086"/>
    <lineage>
        <taxon>Bacteria</taxon>
        <taxon>Pseudomonadati</taxon>
        <taxon>Bacteroidota</taxon>
        <taxon>Flavobacteriia</taxon>
        <taxon>Flavobacteriales</taxon>
        <taxon>Flavobacteriaceae</taxon>
        <taxon>Flavobacterium</taxon>
    </lineage>
</organism>
<dbReference type="Gene3D" id="1.25.40.10">
    <property type="entry name" value="Tetratricopeptide repeat domain"/>
    <property type="match status" value="1"/>
</dbReference>
<dbReference type="EMBL" id="JAMLJM010000001">
    <property type="protein sequence ID" value="MCL9808281.1"/>
    <property type="molecule type" value="Genomic_DNA"/>
</dbReference>
<protein>
    <submittedName>
        <fullName evidence="4">Tetratricopeptide repeat protein</fullName>
    </submittedName>
</protein>
<feature type="transmembrane region" description="Helical" evidence="2">
    <location>
        <begin position="126"/>
        <end position="146"/>
    </location>
</feature>
<feature type="domain" description="SH3b" evidence="3">
    <location>
        <begin position="184"/>
        <end position="247"/>
    </location>
</feature>
<gene>
    <name evidence="4" type="ORF">NAT50_02820</name>
</gene>
<dbReference type="SMART" id="SM00287">
    <property type="entry name" value="SH3b"/>
    <property type="match status" value="1"/>
</dbReference>
<name>A0ABT0TLC2_9FLAO</name>
<keyword evidence="5" id="KW-1185">Reference proteome</keyword>
<dbReference type="RefSeq" id="WP_250591264.1">
    <property type="nucleotide sequence ID" value="NZ_JAMLJM010000001.1"/>
</dbReference>
<evidence type="ECO:0000256" key="1">
    <source>
        <dbReference type="PROSITE-ProRule" id="PRU00339"/>
    </source>
</evidence>
<keyword evidence="2" id="KW-0812">Transmembrane</keyword>
<dbReference type="InterPro" id="IPR019734">
    <property type="entry name" value="TPR_rpt"/>
</dbReference>
<keyword evidence="2" id="KW-0472">Membrane</keyword>
<dbReference type="Pfam" id="PF13414">
    <property type="entry name" value="TPR_11"/>
    <property type="match status" value="1"/>
</dbReference>
<reference evidence="4 5" key="1">
    <citation type="submission" date="2022-05" db="EMBL/GenBank/DDBJ databases">
        <title>Flavobacterium sp., isolated from activated sludge.</title>
        <authorList>
            <person name="Ran Q."/>
        </authorList>
    </citation>
    <scope>NUCLEOTIDE SEQUENCE [LARGE SCALE GENOMIC DNA]</scope>
    <source>
        <strain evidence="4 5">HXWNR70</strain>
    </source>
</reference>
<dbReference type="PROSITE" id="PS50005">
    <property type="entry name" value="TPR"/>
    <property type="match status" value="1"/>
</dbReference>
<feature type="repeat" description="TPR" evidence="1">
    <location>
        <begin position="51"/>
        <end position="84"/>
    </location>
</feature>
<dbReference type="SUPFAM" id="SSF48452">
    <property type="entry name" value="TPR-like"/>
    <property type="match status" value="1"/>
</dbReference>
<feature type="transmembrane region" description="Helical" evidence="2">
    <location>
        <begin position="155"/>
        <end position="176"/>
    </location>
</feature>
<evidence type="ECO:0000259" key="3">
    <source>
        <dbReference type="SMART" id="SM00287"/>
    </source>
</evidence>
<dbReference type="Proteomes" id="UP001317191">
    <property type="component" value="Unassembled WGS sequence"/>
</dbReference>
<proteinExistence type="predicted"/>
<keyword evidence="1" id="KW-0802">TPR repeat</keyword>
<comment type="caution">
    <text evidence="4">The sequence shown here is derived from an EMBL/GenBank/DDBJ whole genome shotgun (WGS) entry which is preliminary data.</text>
</comment>
<dbReference type="PROSITE" id="PS50293">
    <property type="entry name" value="TPR_REGION"/>
    <property type="match status" value="1"/>
</dbReference>
<evidence type="ECO:0000313" key="5">
    <source>
        <dbReference type="Proteomes" id="UP001317191"/>
    </source>
</evidence>
<dbReference type="Gene3D" id="2.30.30.40">
    <property type="entry name" value="SH3 Domains"/>
    <property type="match status" value="1"/>
</dbReference>
<keyword evidence="2" id="KW-1133">Transmembrane helix</keyword>
<evidence type="ECO:0000313" key="4">
    <source>
        <dbReference type="EMBL" id="MCL9808281.1"/>
    </source>
</evidence>